<feature type="domain" description="DUF1285" evidence="2">
    <location>
        <begin position="85"/>
        <end position="178"/>
    </location>
</feature>
<evidence type="ECO:0000259" key="2">
    <source>
        <dbReference type="Pfam" id="PF21028"/>
    </source>
</evidence>
<dbReference type="EMBL" id="FNGI01000006">
    <property type="protein sequence ID" value="SDL71356.1"/>
    <property type="molecule type" value="Genomic_DNA"/>
</dbReference>
<accession>A0A1G9MAR8</accession>
<dbReference type="Gene3D" id="2.30.270.10">
    <property type="entry name" value="duf1285 protein"/>
    <property type="match status" value="1"/>
</dbReference>
<dbReference type="Gene3D" id="3.10.540.10">
    <property type="entry name" value="duf1285 like domain"/>
    <property type="match status" value="1"/>
</dbReference>
<dbReference type="InterPro" id="IPR048341">
    <property type="entry name" value="DUF1285_N"/>
</dbReference>
<keyword evidence="4" id="KW-1185">Reference proteome</keyword>
<dbReference type="RefSeq" id="WP_089728829.1">
    <property type="nucleotide sequence ID" value="NZ_FNGI01000006.1"/>
</dbReference>
<dbReference type="InterPro" id="IPR023361">
    <property type="entry name" value="DUF1285_beta_roll_sf"/>
</dbReference>
<proteinExistence type="predicted"/>
<gene>
    <name evidence="3" type="ORF">SAMN05661010_02386</name>
</gene>
<evidence type="ECO:0008006" key="5">
    <source>
        <dbReference type="Google" id="ProtNLM"/>
    </source>
</evidence>
<dbReference type="PIRSF" id="PIRSF029557">
    <property type="entry name" value="UCP029557"/>
    <property type="match status" value="1"/>
</dbReference>
<protein>
    <recommendedName>
        <fullName evidence="5">DUF1285 domain-containing protein</fullName>
    </recommendedName>
</protein>
<name>A0A1G9MAR8_9GAMM</name>
<evidence type="ECO:0000259" key="1">
    <source>
        <dbReference type="Pfam" id="PF06938"/>
    </source>
</evidence>
<dbReference type="OrthoDB" id="3078366at2"/>
<dbReference type="Pfam" id="PF06938">
    <property type="entry name" value="DUF1285_N"/>
    <property type="match status" value="1"/>
</dbReference>
<dbReference type="AlphaFoldDB" id="A0A1G9MAR8"/>
<dbReference type="Pfam" id="PF21028">
    <property type="entry name" value="DUF1285_C"/>
    <property type="match status" value="1"/>
</dbReference>
<evidence type="ECO:0000313" key="3">
    <source>
        <dbReference type="EMBL" id="SDL71356.1"/>
    </source>
</evidence>
<dbReference type="InterPro" id="IPR010707">
    <property type="entry name" value="DUF1285"/>
</dbReference>
<evidence type="ECO:0000313" key="4">
    <source>
        <dbReference type="Proteomes" id="UP000198654"/>
    </source>
</evidence>
<dbReference type="STRING" id="119000.SAMN05661010_02386"/>
<organism evidence="3 4">
    <name type="scientific">Modicisalibacter muralis</name>
    <dbReference type="NCBI Taxonomy" id="119000"/>
    <lineage>
        <taxon>Bacteria</taxon>
        <taxon>Pseudomonadati</taxon>
        <taxon>Pseudomonadota</taxon>
        <taxon>Gammaproteobacteria</taxon>
        <taxon>Oceanospirillales</taxon>
        <taxon>Halomonadaceae</taxon>
        <taxon>Modicisalibacter</taxon>
    </lineage>
</organism>
<sequence>MSLEPLLSQIEPDGKIPPVDQWNPSHCGEMDLVIRADGSWVHEGTPIGRPRLVRLLSTVLRREANGDYCLVTPVEKVRIRVEDHAFLIVDAECEGEGDSSIWWLTTNVGDRVALGESHRLQVSETPQGEPVPEVAVRFGLAARLNRNVYYRLIELAHERKPRDGQALMELGLISDGVWQPLGRIDAEQA</sequence>
<feature type="domain" description="DUF1285" evidence="1">
    <location>
        <begin position="17"/>
        <end position="83"/>
    </location>
</feature>
<dbReference type="InterPro" id="IPR048342">
    <property type="entry name" value="DUF1285_C"/>
</dbReference>
<dbReference type="Proteomes" id="UP000198654">
    <property type="component" value="Unassembled WGS sequence"/>
</dbReference>
<reference evidence="3 4" key="1">
    <citation type="submission" date="2016-10" db="EMBL/GenBank/DDBJ databases">
        <authorList>
            <person name="de Groot N.N."/>
        </authorList>
    </citation>
    <scope>NUCLEOTIDE SEQUENCE [LARGE SCALE GENOMIC DNA]</scope>
    <source>
        <strain evidence="3 4">DSM 14789</strain>
    </source>
</reference>